<evidence type="ECO:0000256" key="4">
    <source>
        <dbReference type="ARBA" id="ARBA00022475"/>
    </source>
</evidence>
<keyword evidence="6 12" id="KW-0633">Potassium transport</keyword>
<feature type="transmembrane region" description="Helical" evidence="13">
    <location>
        <begin position="462"/>
        <end position="485"/>
    </location>
</feature>
<comment type="function">
    <text evidence="12">Low-affinity potassium transport system. Interacts with Trk system potassium uptake protein TrkA.</text>
</comment>
<feature type="transmembrane region" description="Helical" evidence="13">
    <location>
        <begin position="245"/>
        <end position="264"/>
    </location>
</feature>
<feature type="transmembrane region" description="Helical" evidence="13">
    <location>
        <begin position="43"/>
        <end position="62"/>
    </location>
</feature>
<feature type="transmembrane region" description="Helical" evidence="13">
    <location>
        <begin position="74"/>
        <end position="93"/>
    </location>
</feature>
<feature type="transmembrane region" description="Helical" evidence="13">
    <location>
        <begin position="342"/>
        <end position="370"/>
    </location>
</feature>
<evidence type="ECO:0000256" key="8">
    <source>
        <dbReference type="ARBA" id="ARBA00022958"/>
    </source>
</evidence>
<protein>
    <recommendedName>
        <fullName evidence="12">Trk system potassium uptake protein</fullName>
    </recommendedName>
</protein>
<evidence type="ECO:0000256" key="13">
    <source>
        <dbReference type="SAM" id="Phobius"/>
    </source>
</evidence>
<evidence type="ECO:0000256" key="11">
    <source>
        <dbReference type="ARBA" id="ARBA00023136"/>
    </source>
</evidence>
<dbReference type="PANTHER" id="PTHR32024:SF2">
    <property type="entry name" value="TRK SYSTEM POTASSIUM UPTAKE PROTEIN TRKG-RELATED"/>
    <property type="match status" value="1"/>
</dbReference>
<feature type="transmembrane region" description="Helical" evidence="13">
    <location>
        <begin position="192"/>
        <end position="210"/>
    </location>
</feature>
<keyword evidence="4 12" id="KW-1003">Cell membrane</keyword>
<dbReference type="PIRSF" id="PIRSF006247">
    <property type="entry name" value="TrkH"/>
    <property type="match status" value="1"/>
</dbReference>
<gene>
    <name evidence="14" type="ORF">QTH91_10230</name>
</gene>
<comment type="caution">
    <text evidence="14">The sequence shown here is derived from an EMBL/GenBank/DDBJ whole genome shotgun (WGS) entry which is preliminary data.</text>
</comment>
<keyword evidence="15" id="KW-1185">Reference proteome</keyword>
<evidence type="ECO:0000256" key="10">
    <source>
        <dbReference type="ARBA" id="ARBA00023065"/>
    </source>
</evidence>
<keyword evidence="11 12" id="KW-0472">Membrane</keyword>
<dbReference type="InterPro" id="IPR004772">
    <property type="entry name" value="TrkH"/>
</dbReference>
<sequence length="492" mass="52701">MSALTTHFLPVLRVMGVLLTFFALGVALPLGISWTHSDGLHAIWAQAGAGTLLCGVLLWVGLRRHKRELHPRHGIILVSLVWVVLPLFASWPIREALAAVGRPISFSGAYFEAVSGLTTTGATVLTGLDTLPVSINVWRTFMQWLGGMGILVLAVAILPLLGVGGSQLFKAEVAGPIKDNRLTPRITDTAKGLWGIYAALSLACALAYWAGGMTPIDAVMHMFSTVSLGGLSSHDTSFGHFGSPLLEAISVGFMLVASCNFALYFTAMRKGHWRGFWRDPEMRATLVALIGGGLVVSAVLWFKNVYGLLEALRLGFFHAVSIGSTTGYATVDYLAWPVFAPMFMLLLSGIATSAGSTGCGIKMVRVLILLKQAGREMRRLVHPRAVQPVKLGDKVVDDRVIFAVLAFMLVYGVTIISLAMLLVLADVDPVTAFSAVIASVNCMGPGLGSVGPAAHYGVLTDAQLWVCTLAMVLGRLELLSFIALLTPSFWRR</sequence>
<feature type="transmembrane region" description="Helical" evidence="13">
    <location>
        <begin position="284"/>
        <end position="302"/>
    </location>
</feature>
<evidence type="ECO:0000256" key="6">
    <source>
        <dbReference type="ARBA" id="ARBA00022538"/>
    </source>
</evidence>
<keyword evidence="10 12" id="KW-0406">Ion transport</keyword>
<feature type="transmembrane region" description="Helical" evidence="13">
    <location>
        <begin position="141"/>
        <end position="161"/>
    </location>
</feature>
<dbReference type="PANTHER" id="PTHR32024">
    <property type="entry name" value="TRK SYSTEM POTASSIUM UPTAKE PROTEIN TRKG-RELATED"/>
    <property type="match status" value="1"/>
</dbReference>
<comment type="similarity">
    <text evidence="2 12">Belongs to the TrkH potassium transport family.</text>
</comment>
<evidence type="ECO:0000256" key="7">
    <source>
        <dbReference type="ARBA" id="ARBA00022692"/>
    </source>
</evidence>
<dbReference type="Pfam" id="PF02386">
    <property type="entry name" value="TrkH"/>
    <property type="match status" value="1"/>
</dbReference>
<comment type="subcellular location">
    <subcellularLocation>
        <location evidence="1 12">Cell inner membrane</location>
        <topology evidence="1 12">Multi-pass membrane protein</topology>
    </subcellularLocation>
</comment>
<feature type="transmembrane region" description="Helical" evidence="13">
    <location>
        <begin position="12"/>
        <end position="31"/>
    </location>
</feature>
<accession>A0ABT7NA92</accession>
<evidence type="ECO:0000313" key="15">
    <source>
        <dbReference type="Proteomes" id="UP001174908"/>
    </source>
</evidence>
<feature type="transmembrane region" description="Helical" evidence="13">
    <location>
        <begin position="400"/>
        <end position="425"/>
    </location>
</feature>
<dbReference type="InterPro" id="IPR003445">
    <property type="entry name" value="Cat_transpt"/>
</dbReference>
<evidence type="ECO:0000256" key="2">
    <source>
        <dbReference type="ARBA" id="ARBA00009137"/>
    </source>
</evidence>
<name>A0ABT7NA92_9BURK</name>
<evidence type="ECO:0000256" key="1">
    <source>
        <dbReference type="ARBA" id="ARBA00004429"/>
    </source>
</evidence>
<keyword evidence="8 12" id="KW-0630">Potassium</keyword>
<dbReference type="Proteomes" id="UP001174908">
    <property type="component" value="Unassembled WGS sequence"/>
</dbReference>
<organism evidence="14 15">
    <name type="scientific">Variovorax dokdonensis</name>
    <dbReference type="NCBI Taxonomy" id="344883"/>
    <lineage>
        <taxon>Bacteria</taxon>
        <taxon>Pseudomonadati</taxon>
        <taxon>Pseudomonadota</taxon>
        <taxon>Betaproteobacteria</taxon>
        <taxon>Burkholderiales</taxon>
        <taxon>Comamonadaceae</taxon>
        <taxon>Variovorax</taxon>
    </lineage>
</organism>
<keyword evidence="9 13" id="KW-1133">Transmembrane helix</keyword>
<keyword evidence="5 12" id="KW-0997">Cell inner membrane</keyword>
<evidence type="ECO:0000256" key="9">
    <source>
        <dbReference type="ARBA" id="ARBA00022989"/>
    </source>
</evidence>
<dbReference type="EMBL" id="JASZYV010000002">
    <property type="protein sequence ID" value="MDM0044861.1"/>
    <property type="molecule type" value="Genomic_DNA"/>
</dbReference>
<reference evidence="14" key="1">
    <citation type="submission" date="2023-06" db="EMBL/GenBank/DDBJ databases">
        <authorList>
            <person name="Jiang Y."/>
            <person name="Liu Q."/>
        </authorList>
    </citation>
    <scope>NUCLEOTIDE SEQUENCE</scope>
    <source>
        <strain evidence="14">CGMCC 1.12089</strain>
    </source>
</reference>
<evidence type="ECO:0000256" key="3">
    <source>
        <dbReference type="ARBA" id="ARBA00022448"/>
    </source>
</evidence>
<dbReference type="RefSeq" id="WP_286659972.1">
    <property type="nucleotide sequence ID" value="NZ_JASZYV010000002.1"/>
</dbReference>
<proteinExistence type="inferred from homology"/>
<evidence type="ECO:0000256" key="12">
    <source>
        <dbReference type="PIRNR" id="PIRNR006247"/>
    </source>
</evidence>
<evidence type="ECO:0000256" key="5">
    <source>
        <dbReference type="ARBA" id="ARBA00022519"/>
    </source>
</evidence>
<keyword evidence="7 13" id="KW-0812">Transmembrane</keyword>
<keyword evidence="3 12" id="KW-0813">Transport</keyword>
<evidence type="ECO:0000313" key="14">
    <source>
        <dbReference type="EMBL" id="MDM0044861.1"/>
    </source>
</evidence>